<feature type="transmembrane region" description="Helical" evidence="7">
    <location>
        <begin position="6"/>
        <end position="26"/>
    </location>
</feature>
<keyword evidence="9" id="KW-1185">Reference proteome</keyword>
<evidence type="ECO:0000256" key="6">
    <source>
        <dbReference type="ARBA" id="ARBA00023136"/>
    </source>
</evidence>
<dbReference type="Proteomes" id="UP000196368">
    <property type="component" value="Unassembled WGS sequence"/>
</dbReference>
<dbReference type="InterPro" id="IPR052518">
    <property type="entry name" value="CHR_Transporter"/>
</dbReference>
<evidence type="ECO:0000313" key="9">
    <source>
        <dbReference type="Proteomes" id="UP000196368"/>
    </source>
</evidence>
<dbReference type="PANTHER" id="PTHR43663">
    <property type="entry name" value="CHROMATE TRANSPORT PROTEIN-RELATED"/>
    <property type="match status" value="1"/>
</dbReference>
<reference evidence="9" key="1">
    <citation type="submission" date="2017-04" db="EMBL/GenBank/DDBJ databases">
        <title>Function of individual gut microbiota members based on whole genome sequencing of pure cultures obtained from chicken caecum.</title>
        <authorList>
            <person name="Medvecky M."/>
            <person name="Cejkova D."/>
            <person name="Polansky O."/>
            <person name="Karasova D."/>
            <person name="Kubasova T."/>
            <person name="Cizek A."/>
            <person name="Rychlik I."/>
        </authorList>
    </citation>
    <scope>NUCLEOTIDE SEQUENCE [LARGE SCALE GENOMIC DNA]</scope>
    <source>
        <strain evidence="9">An273</strain>
    </source>
</reference>
<dbReference type="PANTHER" id="PTHR43663:SF2">
    <property type="entry name" value="CHROMATE TRANSPORT PROTEIN-RELATED"/>
    <property type="match status" value="1"/>
</dbReference>
<feature type="transmembrane region" description="Helical" evidence="7">
    <location>
        <begin position="74"/>
        <end position="99"/>
    </location>
</feature>
<dbReference type="Pfam" id="PF02417">
    <property type="entry name" value="Chromate_transp"/>
    <property type="match status" value="1"/>
</dbReference>
<dbReference type="AlphaFoldDB" id="A0A1Y4DB76"/>
<evidence type="ECO:0000256" key="7">
    <source>
        <dbReference type="SAM" id="Phobius"/>
    </source>
</evidence>
<keyword evidence="6 7" id="KW-0472">Membrane</keyword>
<dbReference type="RefSeq" id="WP_087289274.1">
    <property type="nucleotide sequence ID" value="NZ_NFJD01000004.1"/>
</dbReference>
<dbReference type="GO" id="GO:0005886">
    <property type="term" value="C:plasma membrane"/>
    <property type="evidence" value="ECO:0007669"/>
    <property type="project" value="UniProtKB-SubCell"/>
</dbReference>
<evidence type="ECO:0000313" key="8">
    <source>
        <dbReference type="EMBL" id="OUO56316.1"/>
    </source>
</evidence>
<comment type="similarity">
    <text evidence="2">Belongs to the chromate ion transporter (CHR) (TC 2.A.51) family.</text>
</comment>
<accession>A0A1Y4DB76</accession>
<evidence type="ECO:0000256" key="4">
    <source>
        <dbReference type="ARBA" id="ARBA00022692"/>
    </source>
</evidence>
<proteinExistence type="inferred from homology"/>
<keyword evidence="3" id="KW-1003">Cell membrane</keyword>
<keyword evidence="5 7" id="KW-1133">Transmembrane helix</keyword>
<evidence type="ECO:0000256" key="1">
    <source>
        <dbReference type="ARBA" id="ARBA00004651"/>
    </source>
</evidence>
<dbReference type="InterPro" id="IPR003370">
    <property type="entry name" value="Chromate_transpt"/>
</dbReference>
<feature type="transmembrane region" description="Helical" evidence="7">
    <location>
        <begin position="142"/>
        <end position="173"/>
    </location>
</feature>
<keyword evidence="4 7" id="KW-0812">Transmembrane</keyword>
<name>A0A1Y4DB76_9BACT</name>
<evidence type="ECO:0000256" key="3">
    <source>
        <dbReference type="ARBA" id="ARBA00022475"/>
    </source>
</evidence>
<evidence type="ECO:0000256" key="5">
    <source>
        <dbReference type="ARBA" id="ARBA00022989"/>
    </source>
</evidence>
<feature type="transmembrane region" description="Helical" evidence="7">
    <location>
        <begin position="111"/>
        <end position="130"/>
    </location>
</feature>
<dbReference type="OrthoDB" id="9788907at2"/>
<comment type="subcellular location">
    <subcellularLocation>
        <location evidence="1">Cell membrane</location>
        <topology evidence="1">Multi-pass membrane protein</topology>
    </subcellularLocation>
</comment>
<comment type="caution">
    <text evidence="8">The sequence shown here is derived from an EMBL/GenBank/DDBJ whole genome shotgun (WGS) entry which is preliminary data.</text>
</comment>
<protein>
    <submittedName>
        <fullName evidence="8">Chromate transporter</fullName>
    </submittedName>
</protein>
<evidence type="ECO:0000256" key="2">
    <source>
        <dbReference type="ARBA" id="ARBA00005262"/>
    </source>
</evidence>
<gene>
    <name evidence="8" type="ORF">B5F75_06795</name>
</gene>
<dbReference type="EMBL" id="NFJD01000004">
    <property type="protein sequence ID" value="OUO56316.1"/>
    <property type="molecule type" value="Genomic_DNA"/>
</dbReference>
<organism evidence="8 9">
    <name type="scientific">Candidatus Avelusimicrobium gallicola</name>
    <dbReference type="NCBI Taxonomy" id="2562704"/>
    <lineage>
        <taxon>Bacteria</taxon>
        <taxon>Pseudomonadati</taxon>
        <taxon>Elusimicrobiota</taxon>
        <taxon>Elusimicrobia</taxon>
        <taxon>Elusimicrobiales</taxon>
        <taxon>Elusimicrobiaceae</taxon>
        <taxon>Candidatus Avelusimicrobium</taxon>
    </lineage>
</organism>
<feature type="transmembrane region" description="Helical" evidence="7">
    <location>
        <begin position="46"/>
        <end position="68"/>
    </location>
</feature>
<dbReference type="GO" id="GO:0015109">
    <property type="term" value="F:chromate transmembrane transporter activity"/>
    <property type="evidence" value="ECO:0007669"/>
    <property type="project" value="InterPro"/>
</dbReference>
<sequence length="180" mass="19685">MKAFLVLFWIFAKIGTFTLGGGYAMLPLIEKELVDKQAWLDRKEFLDCVAVAQAAPGILAINVAILAGYKIKNFWGSVIASLGAALPSFVIILLIALFFNEYEHNPVVQRVFMGIRPAVVALIAVPVFNLSKAAGITYRTVWIPAVCAGLVWLLKVSPVYIILAAGLGGFLYARHSRRHP</sequence>